<evidence type="ECO:0000313" key="2">
    <source>
        <dbReference type="EMBL" id="AXL95637.1"/>
    </source>
</evidence>
<feature type="chain" id="PRO_5016667748" evidence="1">
    <location>
        <begin position="21"/>
        <end position="71"/>
    </location>
</feature>
<dbReference type="EMBL" id="MH360588">
    <property type="protein sequence ID" value="AXL95637.1"/>
    <property type="molecule type" value="mRNA"/>
</dbReference>
<dbReference type="AlphaFoldDB" id="A0A346CJ88"/>
<feature type="signal peptide" evidence="1">
    <location>
        <begin position="1"/>
        <end position="20"/>
    </location>
</feature>
<accession>A0A346CJ88</accession>
<evidence type="ECO:0000256" key="1">
    <source>
        <dbReference type="SAM" id="SignalP"/>
    </source>
</evidence>
<keyword evidence="1" id="KW-0732">Signal</keyword>
<sequence length="71" mass="7512">MKMSVTFIVVLMLTTSLTCGFSLLSNNGERANAANAADQLVHEERASRACNPPCTGLSMCQGGKCGYKRVG</sequence>
<reference evidence="2" key="1">
    <citation type="journal article" date="2018" name="Genome Biol. Evol.">
        <title>Conotoxin diversity in Chelyconus ermineus (Born, 1778) and the convergent origin of piscivory in the Atlantic and Indo-Pacific cones.</title>
        <authorList>
            <person name="Abalde S."/>
            <person name="Tenorio M.J."/>
            <person name="Afonso C.M."/>
            <person name="Zardoya R."/>
        </authorList>
    </citation>
    <scope>NUCLEOTIDE SEQUENCE</scope>
    <source>
        <strain evidence="2">Cerm_300</strain>
    </source>
</reference>
<proteinExistence type="evidence at transcript level"/>
<protein>
    <submittedName>
        <fullName evidence="2">Conotoxin superfamily L</fullName>
    </submittedName>
</protein>
<name>A0A346CJ88_CONER</name>
<organism evidence="2">
    <name type="scientific">Conus ermineus</name>
    <name type="common">Agate cone</name>
    <name type="synonym">Chelyconus ermineus</name>
    <dbReference type="NCBI Taxonomy" id="55423"/>
    <lineage>
        <taxon>Eukaryota</taxon>
        <taxon>Metazoa</taxon>
        <taxon>Spiralia</taxon>
        <taxon>Lophotrochozoa</taxon>
        <taxon>Mollusca</taxon>
        <taxon>Gastropoda</taxon>
        <taxon>Caenogastropoda</taxon>
        <taxon>Neogastropoda</taxon>
        <taxon>Conoidea</taxon>
        <taxon>Conidae</taxon>
        <taxon>Conus</taxon>
        <taxon>Chelyconus</taxon>
    </lineage>
</organism>